<dbReference type="OrthoDB" id="8639at2157"/>
<dbReference type="PATRIC" id="fig|1604004.4.peg.914"/>
<evidence type="ECO:0000256" key="2">
    <source>
        <dbReference type="ARBA" id="ARBA00022679"/>
    </source>
</evidence>
<dbReference type="GO" id="GO:0003887">
    <property type="term" value="F:DNA-directed DNA polymerase activity"/>
    <property type="evidence" value="ECO:0007669"/>
    <property type="project" value="UniProtKB-KW"/>
</dbReference>
<dbReference type="KEGG" id="hsf:HLASA_0873"/>
<dbReference type="AlphaFoldDB" id="A0A0F7PDF4"/>
<dbReference type="Proteomes" id="UP000060390">
    <property type="component" value="Chromosome"/>
</dbReference>
<keyword evidence="2 8" id="KW-0808">Transferase</keyword>
<name>A0A0F7PDF4_9EURY</name>
<dbReference type="Gene3D" id="1.10.132.60">
    <property type="entry name" value="DNA polymerase family B, C-terminal domain"/>
    <property type="match status" value="1"/>
</dbReference>
<proteinExistence type="predicted"/>
<gene>
    <name evidence="9" type="ORF">HLASA_0873</name>
    <name evidence="8" type="ORF">HLASF_0876</name>
</gene>
<evidence type="ECO:0000256" key="5">
    <source>
        <dbReference type="ARBA" id="ARBA00023125"/>
    </source>
</evidence>
<dbReference type="EMBL" id="CP011564">
    <property type="protein sequence ID" value="ALG81770.1"/>
    <property type="molecule type" value="Genomic_DNA"/>
</dbReference>
<dbReference type="PANTHER" id="PTHR10322">
    <property type="entry name" value="DNA POLYMERASE CATALYTIC SUBUNIT"/>
    <property type="match status" value="1"/>
</dbReference>
<evidence type="ECO:0000313" key="9">
    <source>
        <dbReference type="EMBL" id="ALG81770.1"/>
    </source>
</evidence>
<keyword evidence="4" id="KW-0239">DNA-directed DNA polymerase</keyword>
<dbReference type="InterPro" id="IPR050240">
    <property type="entry name" value="DNA_pol_type-B"/>
</dbReference>
<dbReference type="SUPFAM" id="SSF56672">
    <property type="entry name" value="DNA/RNA polymerases"/>
    <property type="match status" value="1"/>
</dbReference>
<evidence type="ECO:0000256" key="4">
    <source>
        <dbReference type="ARBA" id="ARBA00022932"/>
    </source>
</evidence>
<evidence type="ECO:0000313" key="11">
    <source>
        <dbReference type="Proteomes" id="UP000069906"/>
    </source>
</evidence>
<dbReference type="STRING" id="1604004.HLASA_0873"/>
<dbReference type="InterPro" id="IPR043502">
    <property type="entry name" value="DNA/RNA_pol_sf"/>
</dbReference>
<keyword evidence="3 8" id="KW-0548">Nucleotidyltransferase</keyword>
<sequence>MTFKVDYLDEGVLAWESESDGATVSVDEDYRPTIYLAADEYSIVEANRAAVDDHPNVVKTARESWRRGFRHDHEPMLRIDVADIDAVTPVARQLSTLERAGDLRLFNVDFSREFRYCLETECIPADDADLSTLSLAAPPTELAADDPGVREATVDGQTVTGDPVGVLDTVLDRVQHRDPDVLVLGSADIVPQLFAVADEHELGPVRLGRRPGYQRLAGRSTYESYGRVGHSPARYNVPGRAIIDRSNTFFYHETNLAGCLDLVGRSGKPLQELAWASIGNVLTAMQIHEALDRDVLVPWRSWRHERFKSMRTLDDADRGGHTITPAVGLHETVHELDFSSLYPSIIVGKNISPETIRGDCEESETVPRLGYDVCTDRGYLPDVLAPLIEDREAIKTAIRETDDPDRRQDLQGRSGAIKWILVSCFGYQGFSNAKFGRIEAHEAINAYARDILLTAKEALEAAGWRVVHGIVDSVWVTPRADEPQDPLESVAAAVSEDVGIDLEYEAAYDWVAFVPRREGSGGALTKYFGRYATPQPDGTAYKYRGIEARQRSTCEWVTTVQRTLVATLDEHRRAEPVLDRLAVALARLDRGDVDPDRLVVTNRVSRRVEEYTQATRNVAALERAAARGLERFPGQDVEYVVVDDEKDSRERVALASENPATYDTSFYWDRAIRAAESVVSPLGWDRERIREYLAATTATSLSAFESGGVSP</sequence>
<reference evidence="10" key="2">
    <citation type="submission" date="2015-05" db="EMBL/GenBank/DDBJ databases">
        <title>Complete genome sequence of Halanaeroarchaeum sulfurireducens type strain M27-SA2, a sulfate-reducer haloarchaeon from marine anoxic lake Medee.</title>
        <authorList>
            <person name="Messina E."/>
            <person name="Kublanov I.V."/>
            <person name="Toshchakov S."/>
            <person name="Arcadi E."/>
            <person name="La Spada G."/>
            <person name="La Cono V."/>
            <person name="Yakimov M.M."/>
        </authorList>
    </citation>
    <scope>NUCLEOTIDE SEQUENCE [LARGE SCALE GENOMIC DNA]</scope>
    <source>
        <strain evidence="10">M27-SA2</strain>
    </source>
</reference>
<comment type="catalytic activity">
    <reaction evidence="6">
        <text>DNA(n) + a 2'-deoxyribonucleoside 5'-triphosphate = DNA(n+1) + diphosphate</text>
        <dbReference type="Rhea" id="RHEA:22508"/>
        <dbReference type="Rhea" id="RHEA-COMP:17339"/>
        <dbReference type="Rhea" id="RHEA-COMP:17340"/>
        <dbReference type="ChEBI" id="CHEBI:33019"/>
        <dbReference type="ChEBI" id="CHEBI:61560"/>
        <dbReference type="ChEBI" id="CHEBI:173112"/>
        <dbReference type="EC" id="2.7.7.7"/>
    </reaction>
</comment>
<dbReference type="InterPro" id="IPR023211">
    <property type="entry name" value="DNA_pol_palm_dom_sf"/>
</dbReference>
<dbReference type="NCBIfam" id="NF004418">
    <property type="entry name" value="PRK05761.1-4"/>
    <property type="match status" value="1"/>
</dbReference>
<reference evidence="9 10" key="3">
    <citation type="journal article" date="2016" name="Stand. Genomic Sci.">
        <title>Complete genome sequence of 'Halanaeroarchaeum sulfurireducens' M27-SA2, a sulfur-reducing and acetate-oxidizing haloarchaeon from the deep-sea hypersaline anoxic lake Medee.</title>
        <authorList>
            <person name="Messina E."/>
            <person name="Sorokin D.Y."/>
            <person name="Kublanov I.V."/>
            <person name="Toshchakov S."/>
            <person name="Lopatina A."/>
            <person name="Arcadi E."/>
            <person name="Smedile F."/>
            <person name="La Spada G."/>
            <person name="La Cono V."/>
            <person name="Yakimov M.M."/>
        </authorList>
    </citation>
    <scope>NUCLEOTIDE SEQUENCE [LARGE SCALE GENOMIC DNA]</scope>
    <source>
        <strain evidence="9 10">M27-SA2</strain>
    </source>
</reference>
<dbReference type="PANTHER" id="PTHR10322:SF23">
    <property type="entry name" value="DNA POLYMERASE DELTA CATALYTIC SUBUNIT"/>
    <property type="match status" value="1"/>
</dbReference>
<dbReference type="HOGENOM" id="CLU_000203_6_2_2"/>
<evidence type="ECO:0000256" key="1">
    <source>
        <dbReference type="ARBA" id="ARBA00012417"/>
    </source>
</evidence>
<dbReference type="GO" id="GO:0006261">
    <property type="term" value="P:DNA-templated DNA replication"/>
    <property type="evidence" value="ECO:0007669"/>
    <property type="project" value="TreeGrafter"/>
</dbReference>
<feature type="domain" description="DNA-directed DNA polymerase family B multifunctional" evidence="7">
    <location>
        <begin position="287"/>
        <end position="672"/>
    </location>
</feature>
<dbReference type="GO" id="GO:0003677">
    <property type="term" value="F:DNA binding"/>
    <property type="evidence" value="ECO:0007669"/>
    <property type="project" value="UniProtKB-KW"/>
</dbReference>
<dbReference type="EC" id="2.7.7.7" evidence="1"/>
<evidence type="ECO:0000313" key="10">
    <source>
        <dbReference type="Proteomes" id="UP000060390"/>
    </source>
</evidence>
<keyword evidence="5" id="KW-0238">DNA-binding</keyword>
<keyword evidence="11" id="KW-1185">Reference proteome</keyword>
<reference evidence="8 11" key="1">
    <citation type="journal article" date="2015" name="ISME J.">
        <title>Elemental sulfur and acetate can support life of a novel strictly anaerobic haloarchaeon.</title>
        <authorList>
            <person name="Sorokin D.Y."/>
            <person name="Kublanov I.V."/>
            <person name="Gavrilov S.N."/>
            <person name="Rojo D."/>
            <person name="Roman P."/>
            <person name="Golyshin P.N."/>
            <person name="Slepak V.Z."/>
            <person name="Smedile F."/>
            <person name="Ferrer M."/>
            <person name="Messina E."/>
            <person name="La Cono V."/>
            <person name="Yakimov M.M."/>
        </authorList>
    </citation>
    <scope>NUCLEOTIDE SEQUENCE [LARGE SCALE GENOMIC DNA]</scope>
    <source>
        <strain evidence="8 11">HSR2</strain>
    </source>
</reference>
<evidence type="ECO:0000256" key="6">
    <source>
        <dbReference type="ARBA" id="ARBA00049244"/>
    </source>
</evidence>
<dbReference type="Gene3D" id="1.10.287.690">
    <property type="entry name" value="Helix hairpin bin"/>
    <property type="match status" value="1"/>
</dbReference>
<dbReference type="InterPro" id="IPR042087">
    <property type="entry name" value="DNA_pol_B_thumb"/>
</dbReference>
<dbReference type="Proteomes" id="UP000069906">
    <property type="component" value="Chromosome"/>
</dbReference>
<dbReference type="GeneID" id="26010231"/>
<evidence type="ECO:0000259" key="7">
    <source>
        <dbReference type="Pfam" id="PF00136"/>
    </source>
</evidence>
<evidence type="ECO:0000256" key="3">
    <source>
        <dbReference type="ARBA" id="ARBA00022695"/>
    </source>
</evidence>
<dbReference type="Pfam" id="PF00136">
    <property type="entry name" value="DNA_pol_B"/>
    <property type="match status" value="1"/>
</dbReference>
<dbReference type="InterPro" id="IPR006134">
    <property type="entry name" value="DNA-dir_DNA_pol_B_multi_dom"/>
</dbReference>
<evidence type="ECO:0000313" key="8">
    <source>
        <dbReference type="EMBL" id="AKH97368.1"/>
    </source>
</evidence>
<protein>
    <recommendedName>
        <fullName evidence="1">DNA-directed DNA polymerase</fullName>
        <ecNumber evidence="1">2.7.7.7</ecNumber>
    </recommendedName>
</protein>
<dbReference type="KEGG" id="hsu:HLASF_0876"/>
<dbReference type="Gene3D" id="3.90.1600.10">
    <property type="entry name" value="Palm domain of DNA polymerase"/>
    <property type="match status" value="1"/>
</dbReference>
<accession>A0A0F7PDF4</accession>
<dbReference type="RefSeq" id="WP_050048138.1">
    <property type="nucleotide sequence ID" value="NZ_CP008874.1"/>
</dbReference>
<dbReference type="GO" id="GO:0000166">
    <property type="term" value="F:nucleotide binding"/>
    <property type="evidence" value="ECO:0007669"/>
    <property type="project" value="InterPro"/>
</dbReference>
<organism evidence="8 11">
    <name type="scientific">Halanaeroarchaeum sulfurireducens</name>
    <dbReference type="NCBI Taxonomy" id="1604004"/>
    <lineage>
        <taxon>Archaea</taxon>
        <taxon>Methanobacteriati</taxon>
        <taxon>Methanobacteriota</taxon>
        <taxon>Stenosarchaea group</taxon>
        <taxon>Halobacteria</taxon>
        <taxon>Halobacteriales</taxon>
        <taxon>Halobacteriaceae</taxon>
        <taxon>Halanaeroarchaeum</taxon>
    </lineage>
</organism>
<dbReference type="EMBL" id="CP008874">
    <property type="protein sequence ID" value="AKH97368.1"/>
    <property type="molecule type" value="Genomic_DNA"/>
</dbReference>